<feature type="transmembrane region" description="Helical" evidence="2">
    <location>
        <begin position="449"/>
        <end position="469"/>
    </location>
</feature>
<comment type="caution">
    <text evidence="3">The sequence shown here is derived from an EMBL/GenBank/DDBJ whole genome shotgun (WGS) entry which is preliminary data.</text>
</comment>
<feature type="transmembrane region" description="Helical" evidence="2">
    <location>
        <begin position="701"/>
        <end position="719"/>
    </location>
</feature>
<organism evidence="3 4">
    <name type="scientific">Oleoguttula mirabilis</name>
    <dbReference type="NCBI Taxonomy" id="1507867"/>
    <lineage>
        <taxon>Eukaryota</taxon>
        <taxon>Fungi</taxon>
        <taxon>Dikarya</taxon>
        <taxon>Ascomycota</taxon>
        <taxon>Pezizomycotina</taxon>
        <taxon>Dothideomycetes</taxon>
        <taxon>Dothideomycetidae</taxon>
        <taxon>Mycosphaerellales</taxon>
        <taxon>Teratosphaeriaceae</taxon>
        <taxon>Oleoguttula</taxon>
    </lineage>
</organism>
<evidence type="ECO:0000313" key="3">
    <source>
        <dbReference type="EMBL" id="KAK4550079.1"/>
    </source>
</evidence>
<proteinExistence type="predicted"/>
<feature type="region of interest" description="Disordered" evidence="1">
    <location>
        <begin position="1"/>
        <end position="23"/>
    </location>
</feature>
<dbReference type="PANTHER" id="PTHR37544:SF3">
    <property type="entry name" value="SPRAY"/>
    <property type="match status" value="1"/>
</dbReference>
<feature type="transmembrane region" description="Helical" evidence="2">
    <location>
        <begin position="831"/>
        <end position="857"/>
    </location>
</feature>
<feature type="compositionally biased region" description="Basic and acidic residues" evidence="1">
    <location>
        <begin position="10"/>
        <end position="19"/>
    </location>
</feature>
<keyword evidence="4" id="KW-1185">Reference proteome</keyword>
<protein>
    <submittedName>
        <fullName evidence="3">Uncharacterized protein</fullName>
    </submittedName>
</protein>
<dbReference type="PANTHER" id="PTHR37544">
    <property type="entry name" value="SPRAY-RELATED"/>
    <property type="match status" value="1"/>
</dbReference>
<accession>A0AAV9JWQ9</accession>
<dbReference type="InterPro" id="IPR021840">
    <property type="entry name" value="DUF3433"/>
</dbReference>
<feature type="transmembrane region" description="Helical" evidence="2">
    <location>
        <begin position="28"/>
        <end position="53"/>
    </location>
</feature>
<feature type="transmembrane region" description="Helical" evidence="2">
    <location>
        <begin position="569"/>
        <end position="590"/>
    </location>
</feature>
<feature type="transmembrane region" description="Helical" evidence="2">
    <location>
        <begin position="735"/>
        <end position="752"/>
    </location>
</feature>
<feature type="transmembrane region" description="Helical" evidence="2">
    <location>
        <begin position="515"/>
        <end position="534"/>
    </location>
</feature>
<evidence type="ECO:0000256" key="1">
    <source>
        <dbReference type="SAM" id="MobiDB-lite"/>
    </source>
</evidence>
<keyword evidence="2" id="KW-0472">Membrane</keyword>
<gene>
    <name evidence="3" type="ORF">LTR36_003046</name>
</gene>
<sequence length="936" mass="100056">MFREATMQDVADKSTEHTRPPIPNYKPAILRTVSLVLVFAFTIALIGLLQYAVLELPHAGPRSISNSSTPSPAARRDVPRLYPRNATQTSDSISVAPISSVGSALAVESDYVSTDVTQTIIPTPSVATASAQTTDVTFASTAGTIDYIPTDVTRTITPTSPTDSIVYGFIASASYVATDVTQTVTSITAITATSAQQTAEYVAPAITQTISLATTNSAYVQPDETRTIKLLSSTATTPVEESTQITAANDYVPADATRTEASDSAQQASVFTNTAHSAYVTTVLSATVLNLPLSSAAEPPSGTDTTLVGGVGFQSDVGYSTTTATLVLTRTNSGQIILSTTIAVSTLPFTNSQLTQYTQSTAYIQVVEIITPAQQSSLSTETTIVGGSTAVYIYHGSTMTSVAGGSTLKFVVAAQPTGDGGQTGKTFSDTDSGKGTVAVYHWSAEQTFLGTYLAVLFAVIYRILWTLIYNNLNLVEPFRQLAESDGALAEGAFFSFYQSQSNLLGPFPALLKRRWSLALTATVYLIACLLPALASETIYVDTNWGCANPMGGKNPCPARMTANVTILRVLQALLALAAIGLLMLILALLITKTGLPANPSSMATVASMMRHRALLGDLNETSADADSENMMCAMQGRRYRLGSYKDSLGNASYGILPLTAGEHGQRVTSTYGSGHHYEPVKSSAFESDEHAASHRMRPLDILLAVVVLGAFGVVLAYYLDGRDDSFNRFFNSDTFGPRFILTGAGTVIAALWKSTEQSAAIMAPYIRLAKRPSSAGSTILFTPSNTPVLSTVTAVQQRYFFVAAVTCVTLGAEALNIVISGVPYGTGQTWLQFLVSAYISIGVLSIMIIVVVMVLLARRTEPRIPRKPETLGAVMSYMAGSRLLDDFDGLDGQDNDTRDRRVRLLKKKYIFKEMTRRDGEYAWTVDEDSARLSYRS</sequence>
<dbReference type="EMBL" id="JAVFHQ010000002">
    <property type="protein sequence ID" value="KAK4550079.1"/>
    <property type="molecule type" value="Genomic_DNA"/>
</dbReference>
<feature type="transmembrane region" description="Helical" evidence="2">
    <location>
        <begin position="799"/>
        <end position="819"/>
    </location>
</feature>
<evidence type="ECO:0000313" key="4">
    <source>
        <dbReference type="Proteomes" id="UP001324427"/>
    </source>
</evidence>
<dbReference type="AlphaFoldDB" id="A0AAV9JWQ9"/>
<keyword evidence="2" id="KW-1133">Transmembrane helix</keyword>
<name>A0AAV9JWQ9_9PEZI</name>
<dbReference type="Pfam" id="PF11915">
    <property type="entry name" value="DUF3433"/>
    <property type="match status" value="2"/>
</dbReference>
<evidence type="ECO:0000256" key="2">
    <source>
        <dbReference type="SAM" id="Phobius"/>
    </source>
</evidence>
<dbReference type="Proteomes" id="UP001324427">
    <property type="component" value="Unassembled WGS sequence"/>
</dbReference>
<keyword evidence="2" id="KW-0812">Transmembrane</keyword>
<reference evidence="3 4" key="1">
    <citation type="submission" date="2021-11" db="EMBL/GenBank/DDBJ databases">
        <title>Black yeast isolated from Biological Soil Crust.</title>
        <authorList>
            <person name="Kurbessoian T."/>
        </authorList>
    </citation>
    <scope>NUCLEOTIDE SEQUENCE [LARGE SCALE GENOMIC DNA]</scope>
    <source>
        <strain evidence="3 4">CCFEE 5522</strain>
    </source>
</reference>